<evidence type="ECO:0000313" key="7">
    <source>
        <dbReference type="EMBL" id="PHN08491.1"/>
    </source>
</evidence>
<dbReference type="InterPro" id="IPR050223">
    <property type="entry name" value="D-isomer_2-hydroxyacid_DH"/>
</dbReference>
<dbReference type="PROSITE" id="PS00065">
    <property type="entry name" value="D_2_HYDROXYACID_DH_1"/>
    <property type="match status" value="1"/>
</dbReference>
<accession>A0A2D0NJ24</accession>
<dbReference type="EMBL" id="PDUD01000001">
    <property type="protein sequence ID" value="PHN08491.1"/>
    <property type="molecule type" value="Genomic_DNA"/>
</dbReference>
<evidence type="ECO:0000313" key="8">
    <source>
        <dbReference type="Proteomes" id="UP000223913"/>
    </source>
</evidence>
<dbReference type="Pfam" id="PF02826">
    <property type="entry name" value="2-Hacid_dh_C"/>
    <property type="match status" value="1"/>
</dbReference>
<comment type="similarity">
    <text evidence="1 4">Belongs to the D-isomer specific 2-hydroxyacid dehydrogenase family.</text>
</comment>
<sequence>MTNTKVFVSLNIPDKGIDLLRAKGFDVEVWTSDEPISKEELIEAAQSVQALITSSKDKLDAAFLEACSHLDIISQFAAGYDNIDIAAASRLGIPIGNTPDAVSDATADIAFGLMIAVSRKMFYMHKSIGRGEWGDFKPRANLGMELKNKTLGIFGLGGIGLEMALRCQGAYRMPVIYCNRNPNPEAEEVLGARRVSFDELLAQSDVLSVHCSLNESTRGIFDRAAFQKMKPSSIFINTSRGPVHRETDLIIAILNGEIWGAGLDVTDPEPMDESNPLLEMDTVAVVPHIGSATVEARDEMSRLAAQNIVEFYETGQFTNWVNRID</sequence>
<dbReference type="PANTHER" id="PTHR10996:SF257">
    <property type="entry name" value="GLYOXYLATE REDUCTASE 1"/>
    <property type="match status" value="1"/>
</dbReference>
<dbReference type="SUPFAM" id="SSF52283">
    <property type="entry name" value="Formate/glycerate dehydrogenase catalytic domain-like"/>
    <property type="match status" value="1"/>
</dbReference>
<feature type="domain" description="D-isomer specific 2-hydroxyacid dehydrogenase NAD-binding" evidence="6">
    <location>
        <begin position="111"/>
        <end position="290"/>
    </location>
</feature>
<evidence type="ECO:0000259" key="5">
    <source>
        <dbReference type="Pfam" id="PF00389"/>
    </source>
</evidence>
<protein>
    <submittedName>
        <fullName evidence="7">D-glycerate dehydrogenase</fullName>
    </submittedName>
</protein>
<dbReference type="FunFam" id="3.40.50.720:FF:000203">
    <property type="entry name" value="D-3-phosphoglycerate dehydrogenase (SerA)"/>
    <property type="match status" value="1"/>
</dbReference>
<dbReference type="InterPro" id="IPR036291">
    <property type="entry name" value="NAD(P)-bd_dom_sf"/>
</dbReference>
<reference evidence="7 8" key="1">
    <citation type="submission" date="2017-10" db="EMBL/GenBank/DDBJ databases">
        <title>The draft genome sequence of Lewinella nigricans NBRC 102662.</title>
        <authorList>
            <person name="Wang K."/>
        </authorList>
    </citation>
    <scope>NUCLEOTIDE SEQUENCE [LARGE SCALE GENOMIC DNA]</scope>
    <source>
        <strain evidence="7 8">NBRC 102662</strain>
    </source>
</reference>
<evidence type="ECO:0000256" key="3">
    <source>
        <dbReference type="ARBA" id="ARBA00023027"/>
    </source>
</evidence>
<dbReference type="PANTHER" id="PTHR10996">
    <property type="entry name" value="2-HYDROXYACID DEHYDROGENASE-RELATED"/>
    <property type="match status" value="1"/>
</dbReference>
<organism evidence="7 8">
    <name type="scientific">Flavilitoribacter nigricans (strain ATCC 23147 / DSM 23189 / NBRC 102662 / NCIMB 1420 / SS-2)</name>
    <name type="common">Lewinella nigricans</name>
    <dbReference type="NCBI Taxonomy" id="1122177"/>
    <lineage>
        <taxon>Bacteria</taxon>
        <taxon>Pseudomonadati</taxon>
        <taxon>Bacteroidota</taxon>
        <taxon>Saprospiria</taxon>
        <taxon>Saprospirales</taxon>
        <taxon>Lewinellaceae</taxon>
        <taxon>Flavilitoribacter</taxon>
    </lineage>
</organism>
<dbReference type="SUPFAM" id="SSF51735">
    <property type="entry name" value="NAD(P)-binding Rossmann-fold domains"/>
    <property type="match status" value="1"/>
</dbReference>
<dbReference type="InterPro" id="IPR006139">
    <property type="entry name" value="D-isomer_2_OHA_DH_cat_dom"/>
</dbReference>
<dbReference type="Proteomes" id="UP000223913">
    <property type="component" value="Unassembled WGS sequence"/>
</dbReference>
<dbReference type="CDD" id="cd05301">
    <property type="entry name" value="GDH"/>
    <property type="match status" value="1"/>
</dbReference>
<comment type="caution">
    <text evidence="7">The sequence shown here is derived from an EMBL/GenBank/DDBJ whole genome shotgun (WGS) entry which is preliminary data.</text>
</comment>
<dbReference type="RefSeq" id="WP_099148083.1">
    <property type="nucleotide sequence ID" value="NZ_PDUD01000001.1"/>
</dbReference>
<evidence type="ECO:0000256" key="1">
    <source>
        <dbReference type="ARBA" id="ARBA00005854"/>
    </source>
</evidence>
<evidence type="ECO:0000256" key="4">
    <source>
        <dbReference type="RuleBase" id="RU003719"/>
    </source>
</evidence>
<dbReference type="AlphaFoldDB" id="A0A2D0NJ24"/>
<dbReference type="InterPro" id="IPR029752">
    <property type="entry name" value="D-isomer_DH_CS1"/>
</dbReference>
<dbReference type="InterPro" id="IPR006140">
    <property type="entry name" value="D-isomer_DH_NAD-bd"/>
</dbReference>
<keyword evidence="8" id="KW-1185">Reference proteome</keyword>
<keyword evidence="3" id="KW-0520">NAD</keyword>
<dbReference type="GO" id="GO:0051287">
    <property type="term" value="F:NAD binding"/>
    <property type="evidence" value="ECO:0007669"/>
    <property type="project" value="InterPro"/>
</dbReference>
<name>A0A2D0NJ24_FLAN2</name>
<dbReference type="Pfam" id="PF00389">
    <property type="entry name" value="2-Hacid_dh"/>
    <property type="match status" value="1"/>
</dbReference>
<feature type="domain" description="D-isomer specific 2-hydroxyacid dehydrogenase catalytic" evidence="5">
    <location>
        <begin position="7"/>
        <end position="322"/>
    </location>
</feature>
<dbReference type="GO" id="GO:0030267">
    <property type="term" value="F:glyoxylate reductase (NADPH) activity"/>
    <property type="evidence" value="ECO:0007669"/>
    <property type="project" value="TreeGrafter"/>
</dbReference>
<dbReference type="Gene3D" id="3.40.50.720">
    <property type="entry name" value="NAD(P)-binding Rossmann-like Domain"/>
    <property type="match status" value="2"/>
</dbReference>
<dbReference type="OrthoDB" id="1522997at2"/>
<dbReference type="GO" id="GO:0016618">
    <property type="term" value="F:hydroxypyruvate reductase [NAD(P)H] activity"/>
    <property type="evidence" value="ECO:0007669"/>
    <property type="project" value="TreeGrafter"/>
</dbReference>
<evidence type="ECO:0000259" key="6">
    <source>
        <dbReference type="Pfam" id="PF02826"/>
    </source>
</evidence>
<keyword evidence="2 4" id="KW-0560">Oxidoreductase</keyword>
<evidence type="ECO:0000256" key="2">
    <source>
        <dbReference type="ARBA" id="ARBA00023002"/>
    </source>
</evidence>
<dbReference type="GO" id="GO:0005829">
    <property type="term" value="C:cytosol"/>
    <property type="evidence" value="ECO:0007669"/>
    <property type="project" value="TreeGrafter"/>
</dbReference>
<proteinExistence type="inferred from homology"/>
<gene>
    <name evidence="7" type="ORF">CRP01_00845</name>
</gene>